<dbReference type="Proteomes" id="UP001152795">
    <property type="component" value="Unassembled WGS sequence"/>
</dbReference>
<feature type="compositionally biased region" description="Basic and acidic residues" evidence="1">
    <location>
        <begin position="49"/>
        <end position="60"/>
    </location>
</feature>
<keyword evidence="2" id="KW-1133">Transmembrane helix</keyword>
<organism evidence="3 4">
    <name type="scientific">Paramuricea clavata</name>
    <name type="common">Red gorgonian</name>
    <name type="synonym">Violescent sea-whip</name>
    <dbReference type="NCBI Taxonomy" id="317549"/>
    <lineage>
        <taxon>Eukaryota</taxon>
        <taxon>Metazoa</taxon>
        <taxon>Cnidaria</taxon>
        <taxon>Anthozoa</taxon>
        <taxon>Octocorallia</taxon>
        <taxon>Malacalcyonacea</taxon>
        <taxon>Plexauridae</taxon>
        <taxon>Paramuricea</taxon>
    </lineage>
</organism>
<evidence type="ECO:0000256" key="1">
    <source>
        <dbReference type="SAM" id="MobiDB-lite"/>
    </source>
</evidence>
<keyword evidence="2" id="KW-0472">Membrane</keyword>
<name>A0A6S7LHC3_PARCT</name>
<feature type="region of interest" description="Disordered" evidence="1">
    <location>
        <begin position="49"/>
        <end position="69"/>
    </location>
</feature>
<comment type="caution">
    <text evidence="3">The sequence shown here is derived from an EMBL/GenBank/DDBJ whole genome shotgun (WGS) entry which is preliminary data.</text>
</comment>
<accession>A0A6S7LHC3</accession>
<protein>
    <submittedName>
        <fullName evidence="3">Uncharacterized protein</fullName>
    </submittedName>
</protein>
<dbReference type="EMBL" id="CACRXK020022259">
    <property type="protein sequence ID" value="CAB4036652.1"/>
    <property type="molecule type" value="Genomic_DNA"/>
</dbReference>
<sequence>MFSCSPDDHDVISFITHSITSPSDIKKKMSEDEMKKLNEQYDQMTEKFQKEKDEYAKAHPSDSNYDSQFETPYDRDLRLIYEGQNAVHQIVNNLHMKTGDLTTQINELQRIMSVENLGGGGKDSISRQEVNSIINLQNQLTSGMEEVKNIVRGLSGGVVKRDVGDNGGGDTASEISSLRNSMEIMMENVNHLVTKQQFASKEHGKDNDKGCPPVEKPNCIGPGYFVFLTVVQIVALVAYFTYKSHKEAAAKKFF</sequence>
<gene>
    <name evidence="3" type="ORF">PACLA_8A080487</name>
</gene>
<proteinExistence type="predicted"/>
<reference evidence="3" key="1">
    <citation type="submission" date="2020-04" db="EMBL/GenBank/DDBJ databases">
        <authorList>
            <person name="Alioto T."/>
            <person name="Alioto T."/>
            <person name="Gomez Garrido J."/>
        </authorList>
    </citation>
    <scope>NUCLEOTIDE SEQUENCE</scope>
    <source>
        <strain evidence="3">A484AB</strain>
    </source>
</reference>
<keyword evidence="4" id="KW-1185">Reference proteome</keyword>
<feature type="transmembrane region" description="Helical" evidence="2">
    <location>
        <begin position="223"/>
        <end position="242"/>
    </location>
</feature>
<keyword evidence="2" id="KW-0812">Transmembrane</keyword>
<evidence type="ECO:0000256" key="2">
    <source>
        <dbReference type="SAM" id="Phobius"/>
    </source>
</evidence>
<evidence type="ECO:0000313" key="4">
    <source>
        <dbReference type="Proteomes" id="UP001152795"/>
    </source>
</evidence>
<dbReference type="AlphaFoldDB" id="A0A6S7LHC3"/>
<dbReference type="OrthoDB" id="10265193at2759"/>
<evidence type="ECO:0000313" key="3">
    <source>
        <dbReference type="EMBL" id="CAB4036652.1"/>
    </source>
</evidence>